<feature type="transmembrane region" description="Helical" evidence="9">
    <location>
        <begin position="34"/>
        <end position="56"/>
    </location>
</feature>
<evidence type="ECO:0000259" key="10">
    <source>
        <dbReference type="Pfam" id="PF04290"/>
    </source>
</evidence>
<evidence type="ECO:0000256" key="5">
    <source>
        <dbReference type="ARBA" id="ARBA00022692"/>
    </source>
</evidence>
<comment type="similarity">
    <text evidence="8 9">Belongs to the TRAP transporter small permease family.</text>
</comment>
<feature type="transmembrane region" description="Helical" evidence="9">
    <location>
        <begin position="106"/>
        <end position="125"/>
    </location>
</feature>
<dbReference type="Proteomes" id="UP001331561">
    <property type="component" value="Unassembled WGS sequence"/>
</dbReference>
<dbReference type="InterPro" id="IPR007387">
    <property type="entry name" value="TRAP_DctQ"/>
</dbReference>
<keyword evidence="4 9" id="KW-0997">Cell inner membrane</keyword>
<evidence type="ECO:0000256" key="1">
    <source>
        <dbReference type="ARBA" id="ARBA00004429"/>
    </source>
</evidence>
<comment type="subcellular location">
    <subcellularLocation>
        <location evidence="1 9">Cell inner membrane</location>
        <topology evidence="1 9">Multi-pass membrane protein</topology>
    </subcellularLocation>
</comment>
<evidence type="ECO:0000256" key="7">
    <source>
        <dbReference type="ARBA" id="ARBA00023136"/>
    </source>
</evidence>
<evidence type="ECO:0000256" key="6">
    <source>
        <dbReference type="ARBA" id="ARBA00022989"/>
    </source>
</evidence>
<reference evidence="11 12" key="1">
    <citation type="submission" date="2024-01" db="EMBL/GenBank/DDBJ databases">
        <title>Uliginosibacterium soil sp. nov.</title>
        <authorList>
            <person name="Lv Y."/>
        </authorList>
    </citation>
    <scope>NUCLEOTIDE SEQUENCE [LARGE SCALE GENOMIC DNA]</scope>
    <source>
        <strain evidence="11 12">H3</strain>
    </source>
</reference>
<dbReference type="PANTHER" id="PTHR35011">
    <property type="entry name" value="2,3-DIKETO-L-GULONATE TRAP TRANSPORTER SMALL PERMEASE PROTEIN YIAM"/>
    <property type="match status" value="1"/>
</dbReference>
<proteinExistence type="inferred from homology"/>
<evidence type="ECO:0000313" key="12">
    <source>
        <dbReference type="Proteomes" id="UP001331561"/>
    </source>
</evidence>
<organism evidence="11 12">
    <name type="scientific">Uliginosibacterium silvisoli</name>
    <dbReference type="NCBI Taxonomy" id="3114758"/>
    <lineage>
        <taxon>Bacteria</taxon>
        <taxon>Pseudomonadati</taxon>
        <taxon>Pseudomonadota</taxon>
        <taxon>Betaproteobacteria</taxon>
        <taxon>Rhodocyclales</taxon>
        <taxon>Zoogloeaceae</taxon>
        <taxon>Uliginosibacterium</taxon>
    </lineage>
</organism>
<comment type="function">
    <text evidence="9">Part of the tripartite ATP-independent periplasmic (TRAP) transport system.</text>
</comment>
<accession>A0ABU6K3E3</accession>
<evidence type="ECO:0000256" key="8">
    <source>
        <dbReference type="ARBA" id="ARBA00038436"/>
    </source>
</evidence>
<comment type="caution">
    <text evidence="11">The sequence shown here is derived from an EMBL/GenBank/DDBJ whole genome shotgun (WGS) entry which is preliminary data.</text>
</comment>
<keyword evidence="6 9" id="KW-1133">Transmembrane helix</keyword>
<keyword evidence="12" id="KW-1185">Reference proteome</keyword>
<keyword evidence="5 9" id="KW-0812">Transmembrane</keyword>
<protein>
    <recommendedName>
        <fullName evidence="9">TRAP transporter small permease protein</fullName>
    </recommendedName>
</protein>
<dbReference type="PANTHER" id="PTHR35011:SF2">
    <property type="entry name" value="2,3-DIKETO-L-GULONATE TRAP TRANSPORTER SMALL PERMEASE PROTEIN YIAM"/>
    <property type="match status" value="1"/>
</dbReference>
<keyword evidence="2 9" id="KW-0813">Transport</keyword>
<evidence type="ECO:0000256" key="3">
    <source>
        <dbReference type="ARBA" id="ARBA00022475"/>
    </source>
</evidence>
<feature type="domain" description="Tripartite ATP-independent periplasmic transporters DctQ component" evidence="10">
    <location>
        <begin position="44"/>
        <end position="166"/>
    </location>
</feature>
<feature type="transmembrane region" description="Helical" evidence="9">
    <location>
        <begin position="68"/>
        <end position="85"/>
    </location>
</feature>
<dbReference type="EMBL" id="JAYXHS010000002">
    <property type="protein sequence ID" value="MEC5385987.1"/>
    <property type="molecule type" value="Genomic_DNA"/>
</dbReference>
<comment type="subunit">
    <text evidence="9">The complex comprises the extracytoplasmic solute receptor protein and the two transmembrane proteins.</text>
</comment>
<evidence type="ECO:0000256" key="9">
    <source>
        <dbReference type="RuleBase" id="RU369079"/>
    </source>
</evidence>
<feature type="transmembrane region" description="Helical" evidence="9">
    <location>
        <begin position="145"/>
        <end position="165"/>
    </location>
</feature>
<dbReference type="RefSeq" id="WP_327598968.1">
    <property type="nucleotide sequence ID" value="NZ_JAYXHS010000002.1"/>
</dbReference>
<dbReference type="Pfam" id="PF04290">
    <property type="entry name" value="DctQ"/>
    <property type="match status" value="1"/>
</dbReference>
<keyword evidence="3" id="KW-1003">Cell membrane</keyword>
<evidence type="ECO:0000313" key="11">
    <source>
        <dbReference type="EMBL" id="MEC5385987.1"/>
    </source>
</evidence>
<gene>
    <name evidence="11" type="ORF">VVD49_09640</name>
</gene>
<evidence type="ECO:0000256" key="2">
    <source>
        <dbReference type="ARBA" id="ARBA00022448"/>
    </source>
</evidence>
<keyword evidence="7 9" id="KW-0472">Membrane</keyword>
<dbReference type="InterPro" id="IPR055348">
    <property type="entry name" value="DctQ"/>
</dbReference>
<name>A0ABU6K3E3_9RHOO</name>
<evidence type="ECO:0000256" key="4">
    <source>
        <dbReference type="ARBA" id="ARBA00022519"/>
    </source>
</evidence>
<sequence length="181" mass="19735">MNTEILPAPPGGGAAALLLRPLTTMLDALHRINYWTLVLLVTLMVVLVFAQVVARYLLNSSIDWADELSRLAFVWSIFLAIAMAIREHLHIGMVMLTERLPEAYRVMLARLMDGIAAGMMCIVCYESAVLAFDQWDEKLSSMNGSAAWFVMAIVVGAALSALELVRLAILGQSPSGEGAIE</sequence>